<dbReference type="AlphaFoldDB" id="A0A5C3F1U3"/>
<feature type="compositionally biased region" description="Low complexity" evidence="1">
    <location>
        <begin position="195"/>
        <end position="213"/>
    </location>
</feature>
<proteinExistence type="predicted"/>
<feature type="region of interest" description="Disordered" evidence="1">
    <location>
        <begin position="22"/>
        <end position="97"/>
    </location>
</feature>
<dbReference type="EMBL" id="OOIP01000009">
    <property type="protein sequence ID" value="SPO38262.1"/>
    <property type="molecule type" value="Genomic_DNA"/>
</dbReference>
<accession>A0A5C3F1U3</accession>
<sequence>MYVQHTYCAESKRPPLEFSRRIRPDQEARLRPGCLPAREKTERAAAGVEAGGRETRHVVVYPPPAFPSPASEDFARKRSRPARAKRKTSEAQRPPTGHLIALPLHGLFGCVTTRRPGQGDASETAPYPYHGFVIDSRSNLLPRTATTDQVGRCLATGANHGLVGMQLMQRTDRQRCSANRTGLANPQPPYRAVLSSLSSLSSSSSSSSSSSLSAISRLGPQSIPQVGPGAAP</sequence>
<evidence type="ECO:0000256" key="1">
    <source>
        <dbReference type="SAM" id="MobiDB-lite"/>
    </source>
</evidence>
<feature type="compositionally biased region" description="Basic residues" evidence="1">
    <location>
        <begin position="77"/>
        <end position="86"/>
    </location>
</feature>
<evidence type="ECO:0000313" key="3">
    <source>
        <dbReference type="Proteomes" id="UP000323386"/>
    </source>
</evidence>
<protein>
    <submittedName>
        <fullName evidence="2">Uncharacterized protein</fullName>
    </submittedName>
</protein>
<name>A0A5C3F1U3_9BASI</name>
<reference evidence="2 3" key="1">
    <citation type="submission" date="2018-03" db="EMBL/GenBank/DDBJ databases">
        <authorList>
            <person name="Guldener U."/>
        </authorList>
    </citation>
    <scope>NUCLEOTIDE SEQUENCE [LARGE SCALE GENOMIC DNA]</scope>
    <source>
        <strain evidence="2 3">DAOM196992</strain>
    </source>
</reference>
<dbReference type="Proteomes" id="UP000323386">
    <property type="component" value="Unassembled WGS sequence"/>
</dbReference>
<evidence type="ECO:0000313" key="2">
    <source>
        <dbReference type="EMBL" id="SPO38262.1"/>
    </source>
</evidence>
<organism evidence="2 3">
    <name type="scientific">Pseudozyma flocculosa</name>
    <dbReference type="NCBI Taxonomy" id="84751"/>
    <lineage>
        <taxon>Eukaryota</taxon>
        <taxon>Fungi</taxon>
        <taxon>Dikarya</taxon>
        <taxon>Basidiomycota</taxon>
        <taxon>Ustilaginomycotina</taxon>
        <taxon>Ustilaginomycetes</taxon>
        <taxon>Ustilaginales</taxon>
        <taxon>Ustilaginaceae</taxon>
        <taxon>Pseudozyma</taxon>
    </lineage>
</organism>
<keyword evidence="3" id="KW-1185">Reference proteome</keyword>
<feature type="region of interest" description="Disordered" evidence="1">
    <location>
        <begin position="195"/>
        <end position="232"/>
    </location>
</feature>
<gene>
    <name evidence="2" type="ORF">PSFLO_03739</name>
</gene>